<dbReference type="InterPro" id="IPR011990">
    <property type="entry name" value="TPR-like_helical_dom_sf"/>
</dbReference>
<keyword evidence="2" id="KW-0732">Signal</keyword>
<protein>
    <recommendedName>
        <fullName evidence="5">Tetratricopeptide repeat protein</fullName>
    </recommendedName>
</protein>
<evidence type="ECO:0000313" key="4">
    <source>
        <dbReference type="Proteomes" id="UP001430360"/>
    </source>
</evidence>
<dbReference type="PROSITE" id="PS51257">
    <property type="entry name" value="PROKAR_LIPOPROTEIN"/>
    <property type="match status" value="1"/>
</dbReference>
<feature type="region of interest" description="Disordered" evidence="1">
    <location>
        <begin position="156"/>
        <end position="177"/>
    </location>
</feature>
<name>A0ABS8UAS2_9GAMM</name>
<feature type="chain" id="PRO_5046819490" description="Tetratricopeptide repeat protein" evidence="2">
    <location>
        <begin position="33"/>
        <end position="177"/>
    </location>
</feature>
<reference evidence="3" key="2">
    <citation type="journal article" date="2022" name="Syst. Appl. Microbiol.">
        <title>Physiological and genomic characterisation of Luteimonas fraxinea sp. nov., a bacterial species associated with trees tolerant to ash dieback.</title>
        <authorList>
            <person name="Ulrich K."/>
            <person name="Becker R."/>
            <person name="Behrendt U."/>
            <person name="Kube M."/>
            <person name="Schneck V."/>
            <person name="Ulrich A."/>
        </authorList>
    </citation>
    <scope>NUCLEOTIDE SEQUENCE</scope>
    <source>
        <strain evidence="3">A1P009</strain>
    </source>
</reference>
<organism evidence="3 4">
    <name type="scientific">Luteimonas fraxinea</name>
    <dbReference type="NCBI Taxonomy" id="2901869"/>
    <lineage>
        <taxon>Bacteria</taxon>
        <taxon>Pseudomonadati</taxon>
        <taxon>Pseudomonadota</taxon>
        <taxon>Gammaproteobacteria</taxon>
        <taxon>Lysobacterales</taxon>
        <taxon>Lysobacteraceae</taxon>
        <taxon>Luteimonas</taxon>
    </lineage>
</organism>
<dbReference type="Gene3D" id="1.25.40.10">
    <property type="entry name" value="Tetratricopeptide repeat domain"/>
    <property type="match status" value="1"/>
</dbReference>
<accession>A0ABS8UAS2</accession>
<dbReference type="SUPFAM" id="SSF48452">
    <property type="entry name" value="TPR-like"/>
    <property type="match status" value="1"/>
</dbReference>
<dbReference type="Proteomes" id="UP001430360">
    <property type="component" value="Unassembled WGS sequence"/>
</dbReference>
<dbReference type="RefSeq" id="WP_232134362.1">
    <property type="nucleotide sequence ID" value="NZ_CP089507.1"/>
</dbReference>
<proteinExistence type="predicted"/>
<dbReference type="EMBL" id="JAJQKU010000001">
    <property type="protein sequence ID" value="MCD9095854.1"/>
    <property type="molecule type" value="Genomic_DNA"/>
</dbReference>
<reference evidence="3" key="1">
    <citation type="submission" date="2021-12" db="EMBL/GenBank/DDBJ databases">
        <authorList>
            <person name="Ulrich A."/>
        </authorList>
    </citation>
    <scope>NUCLEOTIDE SEQUENCE</scope>
    <source>
        <strain evidence="3">A1P009</strain>
    </source>
</reference>
<gene>
    <name evidence="3" type="ORF">LTT95_02720</name>
</gene>
<evidence type="ECO:0000256" key="2">
    <source>
        <dbReference type="SAM" id="SignalP"/>
    </source>
</evidence>
<keyword evidence="4" id="KW-1185">Reference proteome</keyword>
<evidence type="ECO:0008006" key="5">
    <source>
        <dbReference type="Google" id="ProtNLM"/>
    </source>
</evidence>
<sequence>MHPFRLAFRLSALSAALVLVACASPSPTTADAAPVSTIPPATMVQAIRASAGDGDGELAVQPLRDPMVEDLRARAVTLEAQGDLAGAVAALDEAMTIVDSDPALLQERAELAILQNDLPKATQLAERAYALGAQVGPLCRRHWVTLEQVRLSTGDAEGATQARGQADGCRVAGPNRY</sequence>
<evidence type="ECO:0000256" key="1">
    <source>
        <dbReference type="SAM" id="MobiDB-lite"/>
    </source>
</evidence>
<feature type="signal peptide" evidence="2">
    <location>
        <begin position="1"/>
        <end position="32"/>
    </location>
</feature>
<comment type="caution">
    <text evidence="3">The sequence shown here is derived from an EMBL/GenBank/DDBJ whole genome shotgun (WGS) entry which is preliminary data.</text>
</comment>
<evidence type="ECO:0000313" key="3">
    <source>
        <dbReference type="EMBL" id="MCD9095854.1"/>
    </source>
</evidence>